<keyword evidence="3" id="KW-1185">Reference proteome</keyword>
<dbReference type="RefSeq" id="WP_201076764.1">
    <property type="nucleotide sequence ID" value="NZ_CP067420.1"/>
</dbReference>
<evidence type="ECO:0000256" key="1">
    <source>
        <dbReference type="SAM" id="MobiDB-lite"/>
    </source>
</evidence>
<accession>A0ABX7B712</accession>
<dbReference type="Proteomes" id="UP000595197">
    <property type="component" value="Chromosome"/>
</dbReference>
<dbReference type="EMBL" id="CP067420">
    <property type="protein sequence ID" value="QQP89952.1"/>
    <property type="molecule type" value="Genomic_DNA"/>
</dbReference>
<proteinExistence type="predicted"/>
<feature type="compositionally biased region" description="Polar residues" evidence="1">
    <location>
        <begin position="38"/>
        <end position="57"/>
    </location>
</feature>
<name>A0ABX7B712_9PROT</name>
<organism evidence="2 3">
    <name type="scientific">Skermanella cutis</name>
    <dbReference type="NCBI Taxonomy" id="2775420"/>
    <lineage>
        <taxon>Bacteria</taxon>
        <taxon>Pseudomonadati</taxon>
        <taxon>Pseudomonadota</taxon>
        <taxon>Alphaproteobacteria</taxon>
        <taxon>Rhodospirillales</taxon>
        <taxon>Azospirillaceae</taxon>
        <taxon>Skermanella</taxon>
    </lineage>
</organism>
<evidence type="ECO:0000313" key="2">
    <source>
        <dbReference type="EMBL" id="QQP89952.1"/>
    </source>
</evidence>
<gene>
    <name evidence="2" type="ORF">IGS68_01340</name>
</gene>
<evidence type="ECO:0000313" key="3">
    <source>
        <dbReference type="Proteomes" id="UP000595197"/>
    </source>
</evidence>
<protein>
    <submittedName>
        <fullName evidence="2">Uncharacterized protein</fullName>
    </submittedName>
</protein>
<reference evidence="2" key="1">
    <citation type="submission" date="2021-02" db="EMBL/GenBank/DDBJ databases">
        <title>Skermanella TT6 skin isolate.</title>
        <authorList>
            <person name="Lee K."/>
            <person name="Ganzorig M."/>
        </authorList>
    </citation>
    <scope>NUCLEOTIDE SEQUENCE</scope>
    <source>
        <strain evidence="2">TT6</strain>
    </source>
</reference>
<feature type="region of interest" description="Disordered" evidence="1">
    <location>
        <begin position="28"/>
        <end position="68"/>
    </location>
</feature>
<sequence>MGLSDIGKAMSPVRASYQARVQSQNAVTEEVVQKNESRQNQTPQLMGSSFEISNQGLRSRGGRIDIQV</sequence>